<feature type="domain" description="SLH" evidence="2">
    <location>
        <begin position="281"/>
        <end position="340"/>
    </location>
</feature>
<evidence type="ECO:0000256" key="1">
    <source>
        <dbReference type="SAM" id="SignalP"/>
    </source>
</evidence>
<organism evidence="3 4">
    <name type="scientific">Paenibacillus nasutitermitis</name>
    <dbReference type="NCBI Taxonomy" id="1652958"/>
    <lineage>
        <taxon>Bacteria</taxon>
        <taxon>Bacillati</taxon>
        <taxon>Bacillota</taxon>
        <taxon>Bacilli</taxon>
        <taxon>Bacillales</taxon>
        <taxon>Paenibacillaceae</taxon>
        <taxon>Paenibacillus</taxon>
    </lineage>
</organism>
<evidence type="ECO:0000313" key="3">
    <source>
        <dbReference type="EMBL" id="GGD56529.1"/>
    </source>
</evidence>
<dbReference type="RefSeq" id="WP_188990184.1">
    <property type="nucleotide sequence ID" value="NZ_BMHP01000001.1"/>
</dbReference>
<dbReference type="PANTHER" id="PTHR43308">
    <property type="entry name" value="OUTER MEMBRANE PROTEIN ALPHA-RELATED"/>
    <property type="match status" value="1"/>
</dbReference>
<comment type="caution">
    <text evidence="3">The sequence shown here is derived from an EMBL/GenBank/DDBJ whole genome shotgun (WGS) entry which is preliminary data.</text>
</comment>
<accession>A0A917DP41</accession>
<reference evidence="3" key="1">
    <citation type="journal article" date="2014" name="Int. J. Syst. Evol. Microbiol.">
        <title>Complete genome sequence of Corynebacterium casei LMG S-19264T (=DSM 44701T), isolated from a smear-ripened cheese.</title>
        <authorList>
            <consortium name="US DOE Joint Genome Institute (JGI-PGF)"/>
            <person name="Walter F."/>
            <person name="Albersmeier A."/>
            <person name="Kalinowski J."/>
            <person name="Ruckert C."/>
        </authorList>
    </citation>
    <scope>NUCLEOTIDE SEQUENCE</scope>
    <source>
        <strain evidence="3">CGMCC 1.15178</strain>
    </source>
</reference>
<gene>
    <name evidence="3" type="ORF">GCM10010911_12810</name>
</gene>
<dbReference type="GO" id="GO:0030246">
    <property type="term" value="F:carbohydrate binding"/>
    <property type="evidence" value="ECO:0007669"/>
    <property type="project" value="InterPro"/>
</dbReference>
<sequence length="340" mass="37343">MNRKMMTYLLLFLLCYPLALPAATYAEQAPSFLIAAHKLADGKVIVTMSGKNMEDLYGYEARFTFDPDLIELVDATSSLDGFSVSPIIKNNEIIIAHTKIGNVSGDHGDISIGSLTFKIKHHGTSTVRWESMKVVDHHLSNQSFSLGKGITVTKFFLDLEGHWAQADIELLASKNIVKGVDEDHFIPNAKVTRAQFTALIARALNLKAGSNQSPFTDVAPGAWYENEVKSAYSIGIIRGITETSFAPEKNITREEMAVMIVRARNYASDSALRDPGGADSVMTFADSENISEWAKKEIQFAVGLGIVNGRTKTRFVPRDQATRAEAATVIRRLLTSLSLL</sequence>
<dbReference type="InterPro" id="IPR051465">
    <property type="entry name" value="Cell_Envelope_Struct_Comp"/>
</dbReference>
<keyword evidence="1" id="KW-0732">Signal</keyword>
<dbReference type="Gene3D" id="2.60.40.680">
    <property type="match status" value="1"/>
</dbReference>
<feature type="signal peptide" evidence="1">
    <location>
        <begin position="1"/>
        <end position="22"/>
    </location>
</feature>
<feature type="domain" description="SLH" evidence="2">
    <location>
        <begin position="151"/>
        <end position="210"/>
    </location>
</feature>
<evidence type="ECO:0000259" key="2">
    <source>
        <dbReference type="PROSITE" id="PS51272"/>
    </source>
</evidence>
<proteinExistence type="predicted"/>
<reference evidence="3" key="2">
    <citation type="submission" date="2020-09" db="EMBL/GenBank/DDBJ databases">
        <authorList>
            <person name="Sun Q."/>
            <person name="Zhou Y."/>
        </authorList>
    </citation>
    <scope>NUCLEOTIDE SEQUENCE</scope>
    <source>
        <strain evidence="3">CGMCC 1.15178</strain>
    </source>
</reference>
<keyword evidence="4" id="KW-1185">Reference proteome</keyword>
<dbReference type="Pfam" id="PF00395">
    <property type="entry name" value="SLH"/>
    <property type="match status" value="3"/>
</dbReference>
<dbReference type="InterPro" id="IPR001119">
    <property type="entry name" value="SLH_dom"/>
</dbReference>
<feature type="domain" description="SLH" evidence="2">
    <location>
        <begin position="211"/>
        <end position="274"/>
    </location>
</feature>
<dbReference type="SUPFAM" id="SSF49384">
    <property type="entry name" value="Carbohydrate-binding domain"/>
    <property type="match status" value="1"/>
</dbReference>
<dbReference type="AlphaFoldDB" id="A0A917DP41"/>
<dbReference type="CDD" id="cd08547">
    <property type="entry name" value="Type_II_cohesin"/>
    <property type="match status" value="1"/>
</dbReference>
<protein>
    <recommendedName>
        <fullName evidence="2">SLH domain-containing protein</fullName>
    </recommendedName>
</protein>
<dbReference type="PANTHER" id="PTHR43308:SF5">
    <property type="entry name" value="S-LAYER PROTEIN _ PEPTIDOGLYCAN ENDO-BETA-N-ACETYLGLUCOSAMINIDASE"/>
    <property type="match status" value="1"/>
</dbReference>
<dbReference type="Proteomes" id="UP000612456">
    <property type="component" value="Unassembled WGS sequence"/>
</dbReference>
<name>A0A917DP41_9BACL</name>
<evidence type="ECO:0000313" key="4">
    <source>
        <dbReference type="Proteomes" id="UP000612456"/>
    </source>
</evidence>
<dbReference type="PROSITE" id="PS51272">
    <property type="entry name" value="SLH"/>
    <property type="match status" value="3"/>
</dbReference>
<dbReference type="InterPro" id="IPR008965">
    <property type="entry name" value="CBM2/CBM3_carb-bd_dom_sf"/>
</dbReference>
<dbReference type="EMBL" id="BMHP01000001">
    <property type="protein sequence ID" value="GGD56529.1"/>
    <property type="molecule type" value="Genomic_DNA"/>
</dbReference>
<feature type="chain" id="PRO_5038889117" description="SLH domain-containing protein" evidence="1">
    <location>
        <begin position="23"/>
        <end position="340"/>
    </location>
</feature>